<gene>
    <name evidence="1" type="ORF">CALVIDRAFT_437807</name>
</gene>
<dbReference type="Proteomes" id="UP000076738">
    <property type="component" value="Unassembled WGS sequence"/>
</dbReference>
<sequence length="94" mass="10918">MNEDAMFQELQATDSMDDVTGKLREGYVIAVQGGEDWSSDGFNLDTLERNAVLPHFPKKFHVLDRERVWQNRQDGEGAVNAGRRWLPLLERRRM</sequence>
<evidence type="ECO:0000313" key="1">
    <source>
        <dbReference type="EMBL" id="KZO89824.1"/>
    </source>
</evidence>
<dbReference type="EMBL" id="KV417363">
    <property type="protein sequence ID" value="KZO89824.1"/>
    <property type="molecule type" value="Genomic_DNA"/>
</dbReference>
<organism evidence="1 2">
    <name type="scientific">Calocera viscosa (strain TUFC12733)</name>
    <dbReference type="NCBI Taxonomy" id="1330018"/>
    <lineage>
        <taxon>Eukaryota</taxon>
        <taxon>Fungi</taxon>
        <taxon>Dikarya</taxon>
        <taxon>Basidiomycota</taxon>
        <taxon>Agaricomycotina</taxon>
        <taxon>Dacrymycetes</taxon>
        <taxon>Dacrymycetales</taxon>
        <taxon>Dacrymycetaceae</taxon>
        <taxon>Calocera</taxon>
    </lineage>
</organism>
<proteinExistence type="predicted"/>
<evidence type="ECO:0000313" key="2">
    <source>
        <dbReference type="Proteomes" id="UP000076738"/>
    </source>
</evidence>
<keyword evidence="2" id="KW-1185">Reference proteome</keyword>
<accession>A0A167FTB4</accession>
<protein>
    <submittedName>
        <fullName evidence="1">Uncharacterized protein</fullName>
    </submittedName>
</protein>
<name>A0A167FTB4_CALVF</name>
<reference evidence="1 2" key="1">
    <citation type="journal article" date="2016" name="Mol. Biol. Evol.">
        <title>Comparative Genomics of Early-Diverging Mushroom-Forming Fungi Provides Insights into the Origins of Lignocellulose Decay Capabilities.</title>
        <authorList>
            <person name="Nagy L.G."/>
            <person name="Riley R."/>
            <person name="Tritt A."/>
            <person name="Adam C."/>
            <person name="Daum C."/>
            <person name="Floudas D."/>
            <person name="Sun H."/>
            <person name="Yadav J.S."/>
            <person name="Pangilinan J."/>
            <person name="Larsson K.H."/>
            <person name="Matsuura K."/>
            <person name="Barry K."/>
            <person name="Labutti K."/>
            <person name="Kuo R."/>
            <person name="Ohm R.A."/>
            <person name="Bhattacharya S.S."/>
            <person name="Shirouzu T."/>
            <person name="Yoshinaga Y."/>
            <person name="Martin F.M."/>
            <person name="Grigoriev I.V."/>
            <person name="Hibbett D.S."/>
        </authorList>
    </citation>
    <scope>NUCLEOTIDE SEQUENCE [LARGE SCALE GENOMIC DNA]</scope>
    <source>
        <strain evidence="1 2">TUFC12733</strain>
    </source>
</reference>
<dbReference type="AlphaFoldDB" id="A0A167FTB4"/>